<evidence type="ECO:0000256" key="3">
    <source>
        <dbReference type="ARBA" id="ARBA00022553"/>
    </source>
</evidence>
<dbReference type="OrthoDB" id="227596at2"/>
<reference evidence="11 12" key="1">
    <citation type="submission" date="2018-05" db="EMBL/GenBank/DDBJ databases">
        <title>Evolution of GPA BGCs.</title>
        <authorList>
            <person name="Waglechner N."/>
            <person name="Wright G.D."/>
        </authorList>
    </citation>
    <scope>NUCLEOTIDE SEQUENCE [LARGE SCALE GENOMIC DNA]</scope>
    <source>
        <strain evidence="11 12">A82846</strain>
    </source>
</reference>
<evidence type="ECO:0000259" key="10">
    <source>
        <dbReference type="SMART" id="SM00387"/>
    </source>
</evidence>
<organism evidence="11 12">
    <name type="scientific">Kibdelosporangium aridum</name>
    <dbReference type="NCBI Taxonomy" id="2030"/>
    <lineage>
        <taxon>Bacteria</taxon>
        <taxon>Bacillati</taxon>
        <taxon>Actinomycetota</taxon>
        <taxon>Actinomycetes</taxon>
        <taxon>Pseudonocardiales</taxon>
        <taxon>Pseudonocardiaceae</taxon>
        <taxon>Kibdelosporangium</taxon>
    </lineage>
</organism>
<evidence type="ECO:0000256" key="6">
    <source>
        <dbReference type="ARBA" id="ARBA00022777"/>
    </source>
</evidence>
<dbReference type="CDD" id="cd16917">
    <property type="entry name" value="HATPase_UhpB-NarQ-NarX-like"/>
    <property type="match status" value="1"/>
</dbReference>
<dbReference type="SUPFAM" id="SSF55874">
    <property type="entry name" value="ATPase domain of HSP90 chaperone/DNA topoisomerase II/histidine kinase"/>
    <property type="match status" value="1"/>
</dbReference>
<accession>A0A428ZKK5</accession>
<keyword evidence="3" id="KW-0597">Phosphoprotein</keyword>
<sequence length="421" mass="46225">MSAAEDQAWANWRRPLPTPAEQRQDVWIALLVLVGALVSLVLINSMGSFVFGSAPPLWEQFVWAVVLSLPLAVRRRFPLAVLTVLSALFIAGQARQMGDNLMPSIALFLATYTVGAWERNRTWARWARIAMIVAMFMWLGYSMLTTTADPARAFRRAVGPLDPMLASVIYGVAYNLMFFVGAYFFGNMAWLSARRQAELIWRAEELRLSQEQNTRGAIVAERIRIARDLHDVVAHHVSVMGVQAGAARRMLDKDPEVASEALRTVEQTARAAISELRGLLGVLRAEDTDVSDTKSSPGLDQLPELVSAARNAGLEVVHGVYGEPRPVPQGVALSAYRVVQEALTNVVKHADARRADVRVRFLETALEVEVSDDGRGDVKGSNGFGLLGIRERVAVHGGELDAGPRRDGGFRVRVSLPTSVH</sequence>
<keyword evidence="8" id="KW-0902">Two-component regulatory system</keyword>
<dbReference type="PANTHER" id="PTHR24421">
    <property type="entry name" value="NITRATE/NITRITE SENSOR PROTEIN NARX-RELATED"/>
    <property type="match status" value="1"/>
</dbReference>
<comment type="catalytic activity">
    <reaction evidence="1">
        <text>ATP + protein L-histidine = ADP + protein N-phospho-L-histidine.</text>
        <dbReference type="EC" id="2.7.13.3"/>
    </reaction>
</comment>
<dbReference type="Gene3D" id="3.30.565.10">
    <property type="entry name" value="Histidine kinase-like ATPase, C-terminal domain"/>
    <property type="match status" value="1"/>
</dbReference>
<dbReference type="Pfam" id="PF07730">
    <property type="entry name" value="HisKA_3"/>
    <property type="match status" value="1"/>
</dbReference>
<dbReference type="SMART" id="SM00387">
    <property type="entry name" value="HATPase_c"/>
    <property type="match status" value="1"/>
</dbReference>
<evidence type="ECO:0000256" key="7">
    <source>
        <dbReference type="ARBA" id="ARBA00022840"/>
    </source>
</evidence>
<evidence type="ECO:0000256" key="9">
    <source>
        <dbReference type="SAM" id="Phobius"/>
    </source>
</evidence>
<evidence type="ECO:0000256" key="1">
    <source>
        <dbReference type="ARBA" id="ARBA00000085"/>
    </source>
</evidence>
<evidence type="ECO:0000313" key="11">
    <source>
        <dbReference type="EMBL" id="RSM88490.1"/>
    </source>
</evidence>
<feature type="domain" description="Histidine kinase/HSP90-like ATPase" evidence="10">
    <location>
        <begin position="330"/>
        <end position="420"/>
    </location>
</feature>
<dbReference type="GO" id="GO:0046983">
    <property type="term" value="F:protein dimerization activity"/>
    <property type="evidence" value="ECO:0007669"/>
    <property type="project" value="InterPro"/>
</dbReference>
<keyword evidence="7" id="KW-0067">ATP-binding</keyword>
<dbReference type="Pfam" id="PF23539">
    <property type="entry name" value="DUF7134"/>
    <property type="match status" value="1"/>
</dbReference>
<keyword evidence="5" id="KW-0547">Nucleotide-binding</keyword>
<keyword evidence="9" id="KW-0812">Transmembrane</keyword>
<dbReference type="InterPro" id="IPR036890">
    <property type="entry name" value="HATPase_C_sf"/>
</dbReference>
<dbReference type="EC" id="2.7.13.3" evidence="2"/>
<dbReference type="InterPro" id="IPR055558">
    <property type="entry name" value="DUF7134"/>
</dbReference>
<feature type="transmembrane region" description="Helical" evidence="9">
    <location>
        <begin position="164"/>
        <end position="185"/>
    </location>
</feature>
<dbReference type="PANTHER" id="PTHR24421:SF10">
    <property type="entry name" value="NITRATE_NITRITE SENSOR PROTEIN NARQ"/>
    <property type="match status" value="1"/>
</dbReference>
<dbReference type="Gene3D" id="1.20.5.1930">
    <property type="match status" value="1"/>
</dbReference>
<dbReference type="InterPro" id="IPR050482">
    <property type="entry name" value="Sensor_HK_TwoCompSys"/>
</dbReference>
<dbReference type="RefSeq" id="WP_037261078.1">
    <property type="nucleotide sequence ID" value="NZ_QHKI01000004.1"/>
</dbReference>
<evidence type="ECO:0000256" key="8">
    <source>
        <dbReference type="ARBA" id="ARBA00023012"/>
    </source>
</evidence>
<dbReference type="InterPro" id="IPR011712">
    <property type="entry name" value="Sig_transdc_His_kin_sub3_dim/P"/>
</dbReference>
<keyword evidence="6 11" id="KW-0418">Kinase</keyword>
<feature type="transmembrane region" description="Helical" evidence="9">
    <location>
        <begin position="77"/>
        <end position="94"/>
    </location>
</feature>
<dbReference type="EMBL" id="QHKI01000004">
    <property type="protein sequence ID" value="RSM88490.1"/>
    <property type="molecule type" value="Genomic_DNA"/>
</dbReference>
<comment type="caution">
    <text evidence="11">The sequence shown here is derived from an EMBL/GenBank/DDBJ whole genome shotgun (WGS) entry which is preliminary data.</text>
</comment>
<protein>
    <recommendedName>
        <fullName evidence="2">histidine kinase</fullName>
        <ecNumber evidence="2">2.7.13.3</ecNumber>
    </recommendedName>
</protein>
<keyword evidence="4" id="KW-0808">Transferase</keyword>
<dbReference type="InterPro" id="IPR003594">
    <property type="entry name" value="HATPase_dom"/>
</dbReference>
<evidence type="ECO:0000256" key="2">
    <source>
        <dbReference type="ARBA" id="ARBA00012438"/>
    </source>
</evidence>
<feature type="transmembrane region" description="Helical" evidence="9">
    <location>
        <begin position="126"/>
        <end position="144"/>
    </location>
</feature>
<dbReference type="Pfam" id="PF02518">
    <property type="entry name" value="HATPase_c"/>
    <property type="match status" value="1"/>
</dbReference>
<evidence type="ECO:0000256" key="5">
    <source>
        <dbReference type="ARBA" id="ARBA00022741"/>
    </source>
</evidence>
<dbReference type="AlphaFoldDB" id="A0A428ZKK5"/>
<dbReference type="GO" id="GO:0000155">
    <property type="term" value="F:phosphorelay sensor kinase activity"/>
    <property type="evidence" value="ECO:0007669"/>
    <property type="project" value="InterPro"/>
</dbReference>
<keyword evidence="9" id="KW-1133">Transmembrane helix</keyword>
<dbReference type="GO" id="GO:0016020">
    <property type="term" value="C:membrane"/>
    <property type="evidence" value="ECO:0007669"/>
    <property type="project" value="InterPro"/>
</dbReference>
<feature type="transmembrane region" description="Helical" evidence="9">
    <location>
        <begin position="26"/>
        <end position="43"/>
    </location>
</feature>
<gene>
    <name evidence="11" type="ORF">DMH04_07545</name>
</gene>
<evidence type="ECO:0000256" key="4">
    <source>
        <dbReference type="ARBA" id="ARBA00022679"/>
    </source>
</evidence>
<keyword evidence="9" id="KW-0472">Membrane</keyword>
<dbReference type="GO" id="GO:0005524">
    <property type="term" value="F:ATP binding"/>
    <property type="evidence" value="ECO:0007669"/>
    <property type="project" value="UniProtKB-KW"/>
</dbReference>
<dbReference type="Proteomes" id="UP000287547">
    <property type="component" value="Unassembled WGS sequence"/>
</dbReference>
<proteinExistence type="predicted"/>
<evidence type="ECO:0000313" key="12">
    <source>
        <dbReference type="Proteomes" id="UP000287547"/>
    </source>
</evidence>
<name>A0A428ZKK5_KIBAR</name>